<dbReference type="Gene3D" id="3.40.710.10">
    <property type="entry name" value="DD-peptidase/beta-lactamase superfamily"/>
    <property type="match status" value="1"/>
</dbReference>
<sequence>MRLLVDSFNYLLPGCIVSICYLIIYEMIIKMKKERVTWWYRILLLSFGIYLTIILSSTISPVYGFSLGVPDFQNINLKPFKVLDTLSSNSINFFGNIIMFIPYGSFLVLLGKKFRKVHITVFSGIKLSLFLEIVQLFEDRGTDIDDLILNGFGTLCGYIIGILVISVFPAIFLNIRPVMRESGKLVRKDINHNYFIIIIVISVFLIGFKEIKTFEDRIDNMQKTDFSSPKAIELEPAPKKNIANLDVNVNAPNVYLFDVENEVVLYEKESNAKIAPASTTKMLTAITVLDYCELNEEAEVGQEIYLIANDASKAWLSVGDKLTIKQLLDALLLPSGNDAAYSLAVYTGRKISGDYNLSIQDSINLFISTMNKKAVSIGATHSNFSSPDGYDANGQYTTAYDLSRIGEEFIGNSTLKEIASSIRISDKWPNGKEITYKNTNELINPESPYYYKNVIGLKTGSSGNAGDCLVSAANINNKLYICVLMGSTSKEDKWLDSIKLYNSIH</sequence>
<dbReference type="GO" id="GO:0071555">
    <property type="term" value="P:cell wall organization"/>
    <property type="evidence" value="ECO:0007669"/>
    <property type="project" value="UniProtKB-KW"/>
</dbReference>
<evidence type="ECO:0000256" key="7">
    <source>
        <dbReference type="PIRSR" id="PIRSR618044-1"/>
    </source>
</evidence>
<keyword evidence="6" id="KW-0961">Cell wall biogenesis/degradation</keyword>
<name>A0A3N1XKU4_9FIRM</name>
<evidence type="ECO:0000259" key="11">
    <source>
        <dbReference type="Pfam" id="PF00768"/>
    </source>
</evidence>
<dbReference type="InterPro" id="IPR006976">
    <property type="entry name" value="VanZ-like"/>
</dbReference>
<dbReference type="Proteomes" id="UP000273083">
    <property type="component" value="Unassembled WGS sequence"/>
</dbReference>
<dbReference type="InterPro" id="IPR018044">
    <property type="entry name" value="Peptidase_S11"/>
</dbReference>
<evidence type="ECO:0000256" key="5">
    <source>
        <dbReference type="ARBA" id="ARBA00022984"/>
    </source>
</evidence>
<dbReference type="InterPro" id="IPR012338">
    <property type="entry name" value="Beta-lactam/transpept-like"/>
</dbReference>
<evidence type="ECO:0000256" key="3">
    <source>
        <dbReference type="ARBA" id="ARBA00022801"/>
    </source>
</evidence>
<feature type="transmembrane region" description="Helical" evidence="10">
    <location>
        <begin position="194"/>
        <end position="211"/>
    </location>
</feature>
<keyword evidence="4" id="KW-0133">Cell shape</keyword>
<evidence type="ECO:0000256" key="6">
    <source>
        <dbReference type="ARBA" id="ARBA00023316"/>
    </source>
</evidence>
<dbReference type="GO" id="GO:0009002">
    <property type="term" value="F:serine-type D-Ala-D-Ala carboxypeptidase activity"/>
    <property type="evidence" value="ECO:0007669"/>
    <property type="project" value="InterPro"/>
</dbReference>
<feature type="transmembrane region" description="Helical" evidence="10">
    <location>
        <begin position="91"/>
        <end position="110"/>
    </location>
</feature>
<dbReference type="GO" id="GO:0008360">
    <property type="term" value="P:regulation of cell shape"/>
    <property type="evidence" value="ECO:0007669"/>
    <property type="project" value="UniProtKB-KW"/>
</dbReference>
<feature type="active site" description="Acyl-ester intermediate" evidence="7">
    <location>
        <position position="278"/>
    </location>
</feature>
<dbReference type="GO" id="GO:0009252">
    <property type="term" value="P:peptidoglycan biosynthetic process"/>
    <property type="evidence" value="ECO:0007669"/>
    <property type="project" value="UniProtKB-KW"/>
</dbReference>
<feature type="binding site" evidence="8">
    <location>
        <position position="458"/>
    </location>
    <ligand>
        <name>substrate</name>
    </ligand>
</feature>
<dbReference type="PANTHER" id="PTHR21581:SF33">
    <property type="entry name" value="D-ALANYL-D-ALANINE CARBOXYPEPTIDASE DACB"/>
    <property type="match status" value="1"/>
</dbReference>
<protein>
    <submittedName>
        <fullName evidence="13">VanZ like protein</fullName>
    </submittedName>
</protein>
<feature type="domain" description="VanZ-like" evidence="12">
    <location>
        <begin position="47"/>
        <end position="163"/>
    </location>
</feature>
<accession>A0A3N1XKU4</accession>
<keyword evidence="10" id="KW-1133">Transmembrane helix</keyword>
<feature type="transmembrane region" description="Helical" evidence="10">
    <location>
        <begin position="117"/>
        <end position="137"/>
    </location>
</feature>
<comment type="caution">
    <text evidence="13">The sequence shown here is derived from an EMBL/GenBank/DDBJ whole genome shotgun (WGS) entry which is preliminary data.</text>
</comment>
<evidence type="ECO:0000259" key="12">
    <source>
        <dbReference type="Pfam" id="PF04892"/>
    </source>
</evidence>
<keyword evidence="14" id="KW-1185">Reference proteome</keyword>
<keyword evidence="3" id="KW-0378">Hydrolase</keyword>
<dbReference type="Pfam" id="PF00768">
    <property type="entry name" value="Peptidase_S11"/>
    <property type="match status" value="1"/>
</dbReference>
<keyword evidence="5" id="KW-0573">Peptidoglycan synthesis</keyword>
<dbReference type="AlphaFoldDB" id="A0A3N1XKU4"/>
<feature type="active site" evidence="7">
    <location>
        <position position="335"/>
    </location>
</feature>
<evidence type="ECO:0000256" key="1">
    <source>
        <dbReference type="ARBA" id="ARBA00007164"/>
    </source>
</evidence>
<keyword evidence="10" id="KW-0472">Membrane</keyword>
<dbReference type="Pfam" id="PF04892">
    <property type="entry name" value="VanZ"/>
    <property type="match status" value="1"/>
</dbReference>
<evidence type="ECO:0000256" key="9">
    <source>
        <dbReference type="RuleBase" id="RU004016"/>
    </source>
</evidence>
<evidence type="ECO:0000313" key="14">
    <source>
        <dbReference type="Proteomes" id="UP000273083"/>
    </source>
</evidence>
<feature type="transmembrane region" description="Helical" evidence="10">
    <location>
        <begin position="7"/>
        <end position="26"/>
    </location>
</feature>
<dbReference type="EMBL" id="RJVG01000007">
    <property type="protein sequence ID" value="ROR27296.1"/>
    <property type="molecule type" value="Genomic_DNA"/>
</dbReference>
<comment type="similarity">
    <text evidence="1 9">Belongs to the peptidase S11 family.</text>
</comment>
<dbReference type="RefSeq" id="WP_170164349.1">
    <property type="nucleotide sequence ID" value="NZ_RJVG01000007.1"/>
</dbReference>
<evidence type="ECO:0000256" key="2">
    <source>
        <dbReference type="ARBA" id="ARBA00022729"/>
    </source>
</evidence>
<evidence type="ECO:0000256" key="8">
    <source>
        <dbReference type="PIRSR" id="PIRSR618044-2"/>
    </source>
</evidence>
<keyword evidence="2" id="KW-0732">Signal</keyword>
<dbReference type="PRINTS" id="PR00725">
    <property type="entry name" value="DADACBPTASE1"/>
</dbReference>
<keyword evidence="10" id="KW-0812">Transmembrane</keyword>
<proteinExistence type="inferred from homology"/>
<feature type="transmembrane region" description="Helical" evidence="10">
    <location>
        <begin position="38"/>
        <end position="59"/>
    </location>
</feature>
<evidence type="ECO:0000256" key="4">
    <source>
        <dbReference type="ARBA" id="ARBA00022960"/>
    </source>
</evidence>
<organism evidence="13 14">
    <name type="scientific">Mobilisporobacter senegalensis</name>
    <dbReference type="NCBI Taxonomy" id="1329262"/>
    <lineage>
        <taxon>Bacteria</taxon>
        <taxon>Bacillati</taxon>
        <taxon>Bacillota</taxon>
        <taxon>Clostridia</taxon>
        <taxon>Lachnospirales</taxon>
        <taxon>Lachnospiraceae</taxon>
        <taxon>Mobilisporobacter</taxon>
    </lineage>
</organism>
<evidence type="ECO:0000256" key="10">
    <source>
        <dbReference type="SAM" id="Phobius"/>
    </source>
</evidence>
<feature type="domain" description="Peptidase S11 D-alanyl-D-alanine carboxypeptidase A N-terminal" evidence="11">
    <location>
        <begin position="248"/>
        <end position="487"/>
    </location>
</feature>
<evidence type="ECO:0000313" key="13">
    <source>
        <dbReference type="EMBL" id="ROR27296.1"/>
    </source>
</evidence>
<dbReference type="SUPFAM" id="SSF56601">
    <property type="entry name" value="beta-lactamase/transpeptidase-like"/>
    <property type="match status" value="1"/>
</dbReference>
<dbReference type="GO" id="GO:0006508">
    <property type="term" value="P:proteolysis"/>
    <property type="evidence" value="ECO:0007669"/>
    <property type="project" value="InterPro"/>
</dbReference>
<feature type="active site" description="Proton acceptor" evidence="7">
    <location>
        <position position="281"/>
    </location>
</feature>
<dbReference type="InterPro" id="IPR001967">
    <property type="entry name" value="Peptidase_S11_N"/>
</dbReference>
<gene>
    <name evidence="13" type="ORF">EDD66_107210</name>
</gene>
<feature type="transmembrane region" description="Helical" evidence="10">
    <location>
        <begin position="149"/>
        <end position="173"/>
    </location>
</feature>
<dbReference type="PANTHER" id="PTHR21581">
    <property type="entry name" value="D-ALANYL-D-ALANINE CARBOXYPEPTIDASE"/>
    <property type="match status" value="1"/>
</dbReference>
<reference evidence="13 14" key="1">
    <citation type="submission" date="2018-11" db="EMBL/GenBank/DDBJ databases">
        <title>Genomic Encyclopedia of Type Strains, Phase IV (KMG-IV): sequencing the most valuable type-strain genomes for metagenomic binning, comparative biology and taxonomic classification.</title>
        <authorList>
            <person name="Goeker M."/>
        </authorList>
    </citation>
    <scope>NUCLEOTIDE SEQUENCE [LARGE SCALE GENOMIC DNA]</scope>
    <source>
        <strain evidence="13 14">DSM 26537</strain>
    </source>
</reference>